<feature type="compositionally biased region" description="Low complexity" evidence="6">
    <location>
        <begin position="630"/>
        <end position="645"/>
    </location>
</feature>
<keyword evidence="1" id="KW-0488">Methylation</keyword>
<dbReference type="InterPro" id="IPR008942">
    <property type="entry name" value="ENTH_VHS"/>
</dbReference>
<dbReference type="AlphaFoldDB" id="A0AAV8Y3X4"/>
<name>A0AAV8Y3X4_9CUCU</name>
<comment type="caution">
    <text evidence="8">The sequence shown here is derived from an EMBL/GenBank/DDBJ whole genome shotgun (WGS) entry which is preliminary data.</text>
</comment>
<dbReference type="SMART" id="SM00582">
    <property type="entry name" value="RPR"/>
    <property type="match status" value="1"/>
</dbReference>
<accession>A0AAV8Y3X4</accession>
<feature type="region of interest" description="Disordered" evidence="6">
    <location>
        <begin position="522"/>
        <end position="551"/>
    </location>
</feature>
<feature type="region of interest" description="Disordered" evidence="6">
    <location>
        <begin position="400"/>
        <end position="429"/>
    </location>
</feature>
<evidence type="ECO:0000256" key="1">
    <source>
        <dbReference type="ARBA" id="ARBA00022481"/>
    </source>
</evidence>
<keyword evidence="9" id="KW-1185">Reference proteome</keyword>
<evidence type="ECO:0000313" key="9">
    <source>
        <dbReference type="Proteomes" id="UP001162162"/>
    </source>
</evidence>
<keyword evidence="3" id="KW-0007">Acetylation</keyword>
<evidence type="ECO:0000256" key="6">
    <source>
        <dbReference type="SAM" id="MobiDB-lite"/>
    </source>
</evidence>
<dbReference type="FunFam" id="1.25.40.90:FF:000020">
    <property type="entry name" value="regulation of nuclear pre-mRNA domain-containing protein 2 isoform X1"/>
    <property type="match status" value="1"/>
</dbReference>
<evidence type="ECO:0000256" key="5">
    <source>
        <dbReference type="ARBA" id="ARBA00067342"/>
    </source>
</evidence>
<sequence>MCIASTEKCTYVKGKLCSKYAILNKYKKMGTQTVTETEFNALQFEKQLTSLKDSQDSINNCCQWCLQNRTHHKKIVNAWLNVLKRVKVEQRLVLFYLANDVVQYSKRRNYEYVESWGTAIQKATTMVRDDRVKHKILRIFKIWEQRGVYNEEFISDLCGLLSVVPSGPKSDEPHEFQPSYVVNKIKTCANLEKDTDAKLKLLNEHNPKIHIDDGLIASLKDRAHVDDVEKEVDVYVTHMENYINALKLEIKNRINLITVLKQAETQLEADRKDVKIVANAYKMFGTRVKTFQKKLDEHKATLSSPLPSPDINAPSPSPDSDIELPEGDATITTISKEVSATANYNPKAELQQYISNAGYYNPVVPQVTDSSSSFLSNGFSSFIGSEISFNLENLGSSIFSNSNDSRKASETTQTTNSYSTVSPPVIQNPPLPVEAPITAVTTIQATNYSYNTGHLPLLPPPMPPFSKSDTDYASTNYNSSPYTTNAATTAYEYCISIPRILRPQRTNRPRQTTPQWIPRTFRLSSKNPYEPPAGANPYPPSEEYNPEEDVATWEPEASWNEIHETDTPESPPLFEKEGYRDPVEYHDNLVSSGAVDVDHRVLPGIAGDLEDSLSSLGGKDVDHRNLISLTGSPGNSNSNNPTEENAWNQTDQDYRIPPDAATADQDYRLTNFNIEQLKLPPPPPPPPKSDLVAPNKYLSTPPNADEVNFACVPVRAVLKSPRKIDNTESIDMDLSDDDIESKLLQKHDNLKVIVDNSRNEQFSLEPPPPLPDLPDDVDANHFLDDLSNELHEFSNLSDDLSNSNATTQEDNNVWTVPQTSLMPPSIMTFNNTLPPPENLPANPLNSPHHLPVVNHLMNPPIPPIIPPPQPNNWLQKEEPLPAWMTDDDQNPWLNDCNDNEGKPSWMGPEPEMVHPDWFLDQQQNNWKPENPNFGFRGRG</sequence>
<reference evidence="8" key="1">
    <citation type="journal article" date="2023" name="Insect Mol. Biol.">
        <title>Genome sequencing provides insights into the evolution of gene families encoding plant cell wall-degrading enzymes in longhorned beetles.</title>
        <authorList>
            <person name="Shin N.R."/>
            <person name="Okamura Y."/>
            <person name="Kirsch R."/>
            <person name="Pauchet Y."/>
        </authorList>
    </citation>
    <scope>NUCLEOTIDE SEQUENCE</scope>
    <source>
        <strain evidence="8">AMC_N1</strain>
    </source>
</reference>
<organism evidence="8 9">
    <name type="scientific">Aromia moschata</name>
    <dbReference type="NCBI Taxonomy" id="1265417"/>
    <lineage>
        <taxon>Eukaryota</taxon>
        <taxon>Metazoa</taxon>
        <taxon>Ecdysozoa</taxon>
        <taxon>Arthropoda</taxon>
        <taxon>Hexapoda</taxon>
        <taxon>Insecta</taxon>
        <taxon>Pterygota</taxon>
        <taxon>Neoptera</taxon>
        <taxon>Endopterygota</taxon>
        <taxon>Coleoptera</taxon>
        <taxon>Polyphaga</taxon>
        <taxon>Cucujiformia</taxon>
        <taxon>Chrysomeloidea</taxon>
        <taxon>Cerambycidae</taxon>
        <taxon>Cerambycinae</taxon>
        <taxon>Callichromatini</taxon>
        <taxon>Aromia</taxon>
    </lineage>
</organism>
<feature type="region of interest" description="Disordered" evidence="6">
    <location>
        <begin position="624"/>
        <end position="658"/>
    </location>
</feature>
<dbReference type="Gene3D" id="6.10.250.2560">
    <property type="match status" value="1"/>
</dbReference>
<dbReference type="PROSITE" id="PS51391">
    <property type="entry name" value="CID"/>
    <property type="match status" value="1"/>
</dbReference>
<dbReference type="PANTHER" id="PTHR12460">
    <property type="entry name" value="CYCLIN-DEPENDENT KINASE INHIBITOR-RELATED PROTEIN"/>
    <property type="match status" value="1"/>
</dbReference>
<dbReference type="Pfam" id="PF04818">
    <property type="entry name" value="CID"/>
    <property type="match status" value="1"/>
</dbReference>
<dbReference type="Proteomes" id="UP001162162">
    <property type="component" value="Unassembled WGS sequence"/>
</dbReference>
<gene>
    <name evidence="8" type="ORF">NQ318_013072</name>
</gene>
<evidence type="ECO:0000256" key="2">
    <source>
        <dbReference type="ARBA" id="ARBA00022553"/>
    </source>
</evidence>
<dbReference type="GO" id="GO:0031124">
    <property type="term" value="P:mRNA 3'-end processing"/>
    <property type="evidence" value="ECO:0007669"/>
    <property type="project" value="TreeGrafter"/>
</dbReference>
<feature type="domain" description="CID" evidence="7">
    <location>
        <begin position="36"/>
        <end position="165"/>
    </location>
</feature>
<comment type="subunit">
    <text evidence="4">Associates with the RNA polymerase II complex.</text>
</comment>
<dbReference type="CDD" id="cd16981">
    <property type="entry name" value="CID_RPRD_like"/>
    <property type="match status" value="1"/>
</dbReference>
<dbReference type="PANTHER" id="PTHR12460:SF40">
    <property type="entry name" value="REGULATION OF NUCLEAR PRE-MRNA DOMAIN-CONTAINING PROTEIN 2"/>
    <property type="match status" value="1"/>
</dbReference>
<dbReference type="GO" id="GO:0000993">
    <property type="term" value="F:RNA polymerase II complex binding"/>
    <property type="evidence" value="ECO:0007669"/>
    <property type="project" value="TreeGrafter"/>
</dbReference>
<proteinExistence type="predicted"/>
<dbReference type="SUPFAM" id="SSF48464">
    <property type="entry name" value="ENTH/VHS domain"/>
    <property type="match status" value="1"/>
</dbReference>
<evidence type="ECO:0000259" key="7">
    <source>
        <dbReference type="PROSITE" id="PS51391"/>
    </source>
</evidence>
<dbReference type="Gene3D" id="1.25.40.90">
    <property type="match status" value="1"/>
</dbReference>
<keyword evidence="2" id="KW-0597">Phosphoprotein</keyword>
<protein>
    <recommendedName>
        <fullName evidence="5">Regulation of nuclear pre-mRNA domain-containing protein 2</fullName>
    </recommendedName>
</protein>
<evidence type="ECO:0000256" key="3">
    <source>
        <dbReference type="ARBA" id="ARBA00022990"/>
    </source>
</evidence>
<dbReference type="InterPro" id="IPR006569">
    <property type="entry name" value="CID_dom"/>
</dbReference>
<evidence type="ECO:0000256" key="4">
    <source>
        <dbReference type="ARBA" id="ARBA00062892"/>
    </source>
</evidence>
<dbReference type="EMBL" id="JAPWTK010000233">
    <property type="protein sequence ID" value="KAJ8944924.1"/>
    <property type="molecule type" value="Genomic_DNA"/>
</dbReference>
<feature type="region of interest" description="Disordered" evidence="6">
    <location>
        <begin position="301"/>
        <end position="325"/>
    </location>
</feature>
<evidence type="ECO:0000313" key="8">
    <source>
        <dbReference type="EMBL" id="KAJ8944924.1"/>
    </source>
</evidence>
<feature type="compositionally biased region" description="Polar residues" evidence="6">
    <location>
        <begin position="410"/>
        <end position="422"/>
    </location>
</feature>